<protein>
    <submittedName>
        <fullName evidence="1">Uncharacterized protein</fullName>
    </submittedName>
</protein>
<sequence>MSRSRALELRHSAAPAVNMAALHRSGLADGLRELVPARGDSAENDEEQREHGRTTGSVPAAVRAKLLPAGCLLMMASFTLGPCWGKRSDGRVDGLMNGLKTQVMMGKEAEESIRSQASFYLHIAEHKLALLSARAVTPHHSININMLLSRPQRKSPAVLWPERQAKSKIRARVQAPWRGDVGPQGGCYRRDDEPIAGGADGREHSSIRKFLSQHHKKLPWKPEGFTVSVGAIARQWVRRAAICQCLAASRNAEGCTRSLRKGGSLPEEGGERGRESDLLVRLMERADAKERERRY</sequence>
<gene>
    <name evidence="1" type="ORF">EYF80_001902</name>
</gene>
<evidence type="ECO:0000313" key="1">
    <source>
        <dbReference type="EMBL" id="TNN87938.1"/>
    </source>
</evidence>
<accession>A0A4Z2JE49</accession>
<dbReference type="EMBL" id="SRLO01000008">
    <property type="protein sequence ID" value="TNN87938.1"/>
    <property type="molecule type" value="Genomic_DNA"/>
</dbReference>
<proteinExistence type="predicted"/>
<dbReference type="Proteomes" id="UP000314294">
    <property type="component" value="Unassembled WGS sequence"/>
</dbReference>
<name>A0A4Z2JE49_9TELE</name>
<dbReference type="AlphaFoldDB" id="A0A4Z2JE49"/>
<evidence type="ECO:0000313" key="2">
    <source>
        <dbReference type="Proteomes" id="UP000314294"/>
    </source>
</evidence>
<organism evidence="1 2">
    <name type="scientific">Liparis tanakae</name>
    <name type="common">Tanaka's snailfish</name>
    <dbReference type="NCBI Taxonomy" id="230148"/>
    <lineage>
        <taxon>Eukaryota</taxon>
        <taxon>Metazoa</taxon>
        <taxon>Chordata</taxon>
        <taxon>Craniata</taxon>
        <taxon>Vertebrata</taxon>
        <taxon>Euteleostomi</taxon>
        <taxon>Actinopterygii</taxon>
        <taxon>Neopterygii</taxon>
        <taxon>Teleostei</taxon>
        <taxon>Neoteleostei</taxon>
        <taxon>Acanthomorphata</taxon>
        <taxon>Eupercaria</taxon>
        <taxon>Perciformes</taxon>
        <taxon>Cottioidei</taxon>
        <taxon>Cottales</taxon>
        <taxon>Liparidae</taxon>
        <taxon>Liparis</taxon>
    </lineage>
</organism>
<reference evidence="1 2" key="1">
    <citation type="submission" date="2019-03" db="EMBL/GenBank/DDBJ databases">
        <title>First draft genome of Liparis tanakae, snailfish: a comprehensive survey of snailfish specific genes.</title>
        <authorList>
            <person name="Kim W."/>
            <person name="Song I."/>
            <person name="Jeong J.-H."/>
            <person name="Kim D."/>
            <person name="Kim S."/>
            <person name="Ryu S."/>
            <person name="Song J.Y."/>
            <person name="Lee S.K."/>
        </authorList>
    </citation>
    <scope>NUCLEOTIDE SEQUENCE [LARGE SCALE GENOMIC DNA]</scope>
    <source>
        <tissue evidence="1">Muscle</tissue>
    </source>
</reference>
<keyword evidence="2" id="KW-1185">Reference proteome</keyword>
<comment type="caution">
    <text evidence="1">The sequence shown here is derived from an EMBL/GenBank/DDBJ whole genome shotgun (WGS) entry which is preliminary data.</text>
</comment>